<proteinExistence type="predicted"/>
<dbReference type="AlphaFoldDB" id="A0A9P4PEQ2"/>
<gene>
    <name evidence="3" type="ORF">P171DRAFT_434250</name>
</gene>
<dbReference type="Gene3D" id="3.40.50.1820">
    <property type="entry name" value="alpha/beta hydrolase"/>
    <property type="match status" value="1"/>
</dbReference>
<evidence type="ECO:0000313" key="3">
    <source>
        <dbReference type="EMBL" id="KAF2441596.1"/>
    </source>
</evidence>
<dbReference type="InterPro" id="IPR029058">
    <property type="entry name" value="AB_hydrolase_fold"/>
</dbReference>
<dbReference type="EMBL" id="MU001505">
    <property type="protein sequence ID" value="KAF2441596.1"/>
    <property type="molecule type" value="Genomic_DNA"/>
</dbReference>
<dbReference type="InterPro" id="IPR000073">
    <property type="entry name" value="AB_hydrolase_1"/>
</dbReference>
<comment type="caution">
    <text evidence="3">The sequence shown here is derived from an EMBL/GenBank/DDBJ whole genome shotgun (WGS) entry which is preliminary data.</text>
</comment>
<feature type="compositionally biased region" description="Basic and acidic residues" evidence="1">
    <location>
        <begin position="197"/>
        <end position="210"/>
    </location>
</feature>
<dbReference type="PANTHER" id="PTHR45763:SF46">
    <property type="entry name" value="AB HYDROLASE-1 DOMAIN-CONTAINING PROTEIN"/>
    <property type="match status" value="1"/>
</dbReference>
<dbReference type="Pfam" id="PF00561">
    <property type="entry name" value="Abhydrolase_1"/>
    <property type="match status" value="1"/>
</dbReference>
<dbReference type="OrthoDB" id="294702at2759"/>
<dbReference type="Proteomes" id="UP000799764">
    <property type="component" value="Unassembled WGS sequence"/>
</dbReference>
<accession>A0A9P4PEQ2</accession>
<organism evidence="3 4">
    <name type="scientific">Karstenula rhodostoma CBS 690.94</name>
    <dbReference type="NCBI Taxonomy" id="1392251"/>
    <lineage>
        <taxon>Eukaryota</taxon>
        <taxon>Fungi</taxon>
        <taxon>Dikarya</taxon>
        <taxon>Ascomycota</taxon>
        <taxon>Pezizomycotina</taxon>
        <taxon>Dothideomycetes</taxon>
        <taxon>Pleosporomycetidae</taxon>
        <taxon>Pleosporales</taxon>
        <taxon>Massarineae</taxon>
        <taxon>Didymosphaeriaceae</taxon>
        <taxon>Karstenula</taxon>
    </lineage>
</organism>
<keyword evidence="4" id="KW-1185">Reference proteome</keyword>
<name>A0A9P4PEQ2_9PLEO</name>
<feature type="region of interest" description="Disordered" evidence="1">
    <location>
        <begin position="197"/>
        <end position="216"/>
    </location>
</feature>
<dbReference type="SUPFAM" id="SSF53474">
    <property type="entry name" value="alpha/beta-Hydrolases"/>
    <property type="match status" value="1"/>
</dbReference>
<feature type="domain" description="AB hydrolase-1" evidence="2">
    <location>
        <begin position="33"/>
        <end position="288"/>
    </location>
</feature>
<evidence type="ECO:0000259" key="2">
    <source>
        <dbReference type="Pfam" id="PF00561"/>
    </source>
</evidence>
<evidence type="ECO:0000313" key="4">
    <source>
        <dbReference type="Proteomes" id="UP000799764"/>
    </source>
</evidence>
<reference evidence="3" key="1">
    <citation type="journal article" date="2020" name="Stud. Mycol.">
        <title>101 Dothideomycetes genomes: a test case for predicting lifestyles and emergence of pathogens.</title>
        <authorList>
            <person name="Haridas S."/>
            <person name="Albert R."/>
            <person name="Binder M."/>
            <person name="Bloem J."/>
            <person name="Labutti K."/>
            <person name="Salamov A."/>
            <person name="Andreopoulos B."/>
            <person name="Baker S."/>
            <person name="Barry K."/>
            <person name="Bills G."/>
            <person name="Bluhm B."/>
            <person name="Cannon C."/>
            <person name="Castanera R."/>
            <person name="Culley D."/>
            <person name="Daum C."/>
            <person name="Ezra D."/>
            <person name="Gonzalez J."/>
            <person name="Henrissat B."/>
            <person name="Kuo A."/>
            <person name="Liang C."/>
            <person name="Lipzen A."/>
            <person name="Lutzoni F."/>
            <person name="Magnuson J."/>
            <person name="Mondo S."/>
            <person name="Nolan M."/>
            <person name="Ohm R."/>
            <person name="Pangilinan J."/>
            <person name="Park H.-J."/>
            <person name="Ramirez L."/>
            <person name="Alfaro M."/>
            <person name="Sun H."/>
            <person name="Tritt A."/>
            <person name="Yoshinaga Y."/>
            <person name="Zwiers L.-H."/>
            <person name="Turgeon B."/>
            <person name="Goodwin S."/>
            <person name="Spatafora J."/>
            <person name="Crous P."/>
            <person name="Grigoriev I."/>
        </authorList>
    </citation>
    <scope>NUCLEOTIDE SEQUENCE</scope>
    <source>
        <strain evidence="3">CBS 690.94</strain>
    </source>
</reference>
<evidence type="ECO:0000256" key="1">
    <source>
        <dbReference type="SAM" id="MobiDB-lite"/>
    </source>
</evidence>
<dbReference type="PANTHER" id="PTHR45763">
    <property type="entry name" value="HYDROLASE, ALPHA/BETA FOLD FAMILY PROTEIN, EXPRESSED-RELATED"/>
    <property type="match status" value="1"/>
</dbReference>
<sequence>MATSTLQRELQSIVLPSGRKLAFAEYGKPNGRPVIYLHGFPMCRLEAMAFDAPASRANIRIIAPDRPGIGYSSFFASRTILDYAEDVTALYQHLNLRRCAILGVSGGTPFALACARALPKECLNGVGILSGMGTYEKTDVGLVPMPSRVTGWLARNVPRTLRVVTDAFVAGLRRVVKWTWVQQRLDQLVDQAKQSKNEWEKDALDAPKQEETDENWTPMASRERLLNALFEPFRQGSKGVVQEAALVSQPWGFRLEEIENAVTIWHGAKDKNASIEWIRAMARRIPEAVLKEYKEDTHGSMVKHFDDVFGSLVHEADKDHNDEAYHTTLLHRHRAASPTG</sequence>
<protein>
    <submittedName>
        <fullName evidence="3">Alpha/beta-hydrolase</fullName>
    </submittedName>
</protein>